<dbReference type="AlphaFoldDB" id="A0A0A0EW97"/>
<dbReference type="InterPro" id="IPR051058">
    <property type="entry name" value="GDSL_Est/Lipase"/>
</dbReference>
<dbReference type="InterPro" id="IPR001087">
    <property type="entry name" value="GDSL"/>
</dbReference>
<dbReference type="EMBL" id="AVPU01000006">
    <property type="protein sequence ID" value="KGM55256.1"/>
    <property type="molecule type" value="Genomic_DNA"/>
</dbReference>
<dbReference type="Pfam" id="PF03797">
    <property type="entry name" value="Autotransporter"/>
    <property type="match status" value="1"/>
</dbReference>
<accession>A0A0A0EW97</accession>
<keyword evidence="2" id="KW-0732">Signal</keyword>
<dbReference type="PROSITE" id="PS51208">
    <property type="entry name" value="AUTOTRANSPORTER"/>
    <property type="match status" value="1"/>
</dbReference>
<keyword evidence="7" id="KW-1185">Reference proteome</keyword>
<dbReference type="STRING" id="1385517.N800_14920"/>
<feature type="active site" evidence="4">
    <location>
        <position position="272"/>
    </location>
</feature>
<evidence type="ECO:0000256" key="3">
    <source>
        <dbReference type="ARBA" id="ARBA00022801"/>
    </source>
</evidence>
<dbReference type="PANTHER" id="PTHR45648">
    <property type="entry name" value="GDSL LIPASE/ACYLHYDROLASE FAMILY PROTEIN (AFU_ORTHOLOGUE AFUA_4G14700)"/>
    <property type="match status" value="1"/>
</dbReference>
<evidence type="ECO:0000313" key="7">
    <source>
        <dbReference type="Proteomes" id="UP000029998"/>
    </source>
</evidence>
<dbReference type="GO" id="GO:0016788">
    <property type="term" value="F:hydrolase activity, acting on ester bonds"/>
    <property type="evidence" value="ECO:0007669"/>
    <property type="project" value="InterPro"/>
</dbReference>
<dbReference type="Gene3D" id="2.40.128.130">
    <property type="entry name" value="Autotransporter beta-domain"/>
    <property type="match status" value="1"/>
</dbReference>
<dbReference type="Proteomes" id="UP000029998">
    <property type="component" value="Unassembled WGS sequence"/>
</dbReference>
<dbReference type="PIRSF" id="PIRSF037375">
    <property type="entry name" value="Autotrns_EstA"/>
    <property type="match status" value="1"/>
</dbReference>
<dbReference type="InterPro" id="IPR036514">
    <property type="entry name" value="SGNH_hydro_sf"/>
</dbReference>
<dbReference type="InterPro" id="IPR036709">
    <property type="entry name" value="Autotransporte_beta_dom_sf"/>
</dbReference>
<dbReference type="SMART" id="SM00869">
    <property type="entry name" value="Autotransporter"/>
    <property type="match status" value="1"/>
</dbReference>
<sequence>MAAALLLAAAPAFAQTFTQTVFFGDSLTDAGYFRPLLPASVRAVTGQFTTNPGYVWAQHVADYYGTTASANGNGQTGTNYAAGGARVGVNSTGALGPIPSLATQVNNYLTATGGRADAGALYTVWGGANDLFAITNAGADPQTTIAAAVGAEIGIVARLTGAGAQYILVPTVPDLGATPAFRAQGPGAQASGTALSTSYNNALFGGLASNGLRVIPIDTFNLLREIMASPGTYGFTNITGTACQPQITANSLTCNPTSLVTPDAPNTYLFADGVHPTTRTHQMLSQYVVSVIEGPRQMALLPNAASVVGRARAERVAAQLVPAEADGMRWWADVRGDFQRYGEGDTYDGAGPTLSVGANWTRGNVVFGAFGGYGQQAQDWGRSGGSFDQSDASLGGFIGWKADGGLWANAQASYTQLGFDTDRDVVLGPVTRTHSASVDGSNISFGASAGWEFGEGSLRHGPVIAVLSQKIEIDAFAENDAALSTSLAYPEQSFDSLIGSAGWQVSGTIHEHLKPYARVTWDKEFEDAPAQAFAQLQSMPNTLPYAVPGHSFDQSYGTLTFGARTQLLGMDANVGTSLTVGQEGGNHATVFASVGMGF</sequence>
<organism evidence="6 7">
    <name type="scientific">Lysobacter daejeonensis GH1-9</name>
    <dbReference type="NCBI Taxonomy" id="1385517"/>
    <lineage>
        <taxon>Bacteria</taxon>
        <taxon>Pseudomonadati</taxon>
        <taxon>Pseudomonadota</taxon>
        <taxon>Gammaproteobacteria</taxon>
        <taxon>Lysobacterales</taxon>
        <taxon>Lysobacteraceae</taxon>
        <taxon>Aerolutibacter</taxon>
    </lineage>
</organism>
<comment type="caution">
    <text evidence="6">The sequence shown here is derived from an EMBL/GenBank/DDBJ whole genome shotgun (WGS) entry which is preliminary data.</text>
</comment>
<dbReference type="SUPFAM" id="SSF52266">
    <property type="entry name" value="SGNH hydrolase"/>
    <property type="match status" value="1"/>
</dbReference>
<comment type="similarity">
    <text evidence="1">Belongs to the 'GDSL' lipolytic enzyme family.</text>
</comment>
<evidence type="ECO:0000256" key="1">
    <source>
        <dbReference type="ARBA" id="ARBA00008668"/>
    </source>
</evidence>
<gene>
    <name evidence="6" type="ORF">N800_14920</name>
</gene>
<dbReference type="Gene3D" id="3.40.50.1110">
    <property type="entry name" value="SGNH hydrolase"/>
    <property type="match status" value="1"/>
</dbReference>
<reference evidence="6 7" key="1">
    <citation type="submission" date="2013-08" db="EMBL/GenBank/DDBJ databases">
        <title>Genome sequencing of Lysobacter.</title>
        <authorList>
            <person name="Zhang S."/>
            <person name="Wang G."/>
        </authorList>
    </citation>
    <scope>NUCLEOTIDE SEQUENCE [LARGE SCALE GENOMIC DNA]</scope>
    <source>
        <strain evidence="6 7">GH1-9</strain>
    </source>
</reference>
<feature type="active site" description="Nucleophile" evidence="4">
    <location>
        <position position="26"/>
    </location>
</feature>
<dbReference type="eggNOG" id="COG5571">
    <property type="taxonomic scope" value="Bacteria"/>
</dbReference>
<dbReference type="InterPro" id="IPR017186">
    <property type="entry name" value="Lipase_autotranspt_EstA"/>
</dbReference>
<name>A0A0A0EW97_9GAMM</name>
<evidence type="ECO:0000256" key="4">
    <source>
        <dbReference type="PIRSR" id="PIRSR037375-1"/>
    </source>
</evidence>
<evidence type="ECO:0000259" key="5">
    <source>
        <dbReference type="PROSITE" id="PS51208"/>
    </source>
</evidence>
<dbReference type="SUPFAM" id="SSF103515">
    <property type="entry name" value="Autotransporter"/>
    <property type="match status" value="1"/>
</dbReference>
<evidence type="ECO:0000313" key="6">
    <source>
        <dbReference type="EMBL" id="KGM55256.1"/>
    </source>
</evidence>
<dbReference type="InterPro" id="IPR005546">
    <property type="entry name" value="Autotransporte_beta"/>
</dbReference>
<keyword evidence="3" id="KW-0378">Hydrolase</keyword>
<feature type="active site" evidence="4">
    <location>
        <position position="275"/>
    </location>
</feature>
<feature type="domain" description="Autotransporter" evidence="5">
    <location>
        <begin position="323"/>
        <end position="598"/>
    </location>
</feature>
<dbReference type="eggNOG" id="COG3240">
    <property type="taxonomic scope" value="Bacteria"/>
</dbReference>
<proteinExistence type="inferred from homology"/>
<protein>
    <submittedName>
        <fullName evidence="6">Esterase</fullName>
    </submittedName>
</protein>
<dbReference type="RefSeq" id="WP_198032475.1">
    <property type="nucleotide sequence ID" value="NZ_AVPU01000006.1"/>
</dbReference>
<dbReference type="PANTHER" id="PTHR45648:SF22">
    <property type="entry name" value="GDSL LIPASE_ACYLHYDROLASE FAMILY PROTEIN (AFU_ORTHOLOGUE AFUA_4G14700)"/>
    <property type="match status" value="1"/>
</dbReference>
<dbReference type="CDD" id="cd01847">
    <property type="entry name" value="Triacylglycerol_lipase_like"/>
    <property type="match status" value="1"/>
</dbReference>
<evidence type="ECO:0000256" key="2">
    <source>
        <dbReference type="ARBA" id="ARBA00022729"/>
    </source>
</evidence>
<dbReference type="Pfam" id="PF00657">
    <property type="entry name" value="Lipase_GDSL"/>
    <property type="match status" value="1"/>
</dbReference>